<gene>
    <name evidence="9" type="primary">mnmA</name>
    <name evidence="12" type="ordered locus">Hden_2490</name>
</gene>
<dbReference type="EMBL" id="CP002083">
    <property type="protein sequence ID" value="ADJ24286.1"/>
    <property type="molecule type" value="Genomic_DNA"/>
</dbReference>
<dbReference type="eggNOG" id="COG0482">
    <property type="taxonomic scope" value="Bacteria"/>
</dbReference>
<dbReference type="CDD" id="cd01998">
    <property type="entry name" value="MnmA_TRMU-like"/>
    <property type="match status" value="1"/>
</dbReference>
<keyword evidence="1 9" id="KW-0820">tRNA-binding</keyword>
<dbReference type="STRING" id="582899.Hden_2490"/>
<evidence type="ECO:0000259" key="10">
    <source>
        <dbReference type="Pfam" id="PF20258"/>
    </source>
</evidence>
<evidence type="ECO:0000313" key="12">
    <source>
        <dbReference type="EMBL" id="ADJ24286.1"/>
    </source>
</evidence>
<dbReference type="GO" id="GO:0008168">
    <property type="term" value="F:methyltransferase activity"/>
    <property type="evidence" value="ECO:0007669"/>
    <property type="project" value="UniProtKB-KW"/>
</dbReference>
<dbReference type="Pfam" id="PF03054">
    <property type="entry name" value="tRNA_Me_trans"/>
    <property type="match status" value="1"/>
</dbReference>
<dbReference type="InterPro" id="IPR004506">
    <property type="entry name" value="MnmA-like"/>
</dbReference>
<dbReference type="AlphaFoldDB" id="D8JSJ2"/>
<dbReference type="Gene3D" id="3.40.50.620">
    <property type="entry name" value="HUPs"/>
    <property type="match status" value="1"/>
</dbReference>
<dbReference type="EC" id="2.8.1.13" evidence="9"/>
<dbReference type="InterPro" id="IPR023382">
    <property type="entry name" value="MnmA-like_central_sf"/>
</dbReference>
<dbReference type="RefSeq" id="WP_013216445.1">
    <property type="nucleotide sequence ID" value="NC_014313.1"/>
</dbReference>
<evidence type="ECO:0000259" key="11">
    <source>
        <dbReference type="Pfam" id="PF20259"/>
    </source>
</evidence>
<evidence type="ECO:0000256" key="4">
    <source>
        <dbReference type="ARBA" id="ARBA00022741"/>
    </source>
</evidence>
<keyword evidence="5 9" id="KW-0067">ATP-binding</keyword>
<dbReference type="GO" id="GO:0032259">
    <property type="term" value="P:methylation"/>
    <property type="evidence" value="ECO:0007669"/>
    <property type="project" value="UniProtKB-KW"/>
</dbReference>
<keyword evidence="9" id="KW-0963">Cytoplasm</keyword>
<evidence type="ECO:0000313" key="13">
    <source>
        <dbReference type="Proteomes" id="UP000002033"/>
    </source>
</evidence>
<evidence type="ECO:0000256" key="5">
    <source>
        <dbReference type="ARBA" id="ARBA00022840"/>
    </source>
</evidence>
<keyword evidence="13" id="KW-1185">Reference proteome</keyword>
<feature type="binding site" evidence="9">
    <location>
        <begin position="20"/>
        <end position="27"/>
    </location>
    <ligand>
        <name>ATP</name>
        <dbReference type="ChEBI" id="CHEBI:30616"/>
    </ligand>
</feature>
<feature type="domain" description="tRNA-specific 2-thiouridylase MnmA-like central" evidence="11">
    <location>
        <begin position="228"/>
        <end position="282"/>
    </location>
</feature>
<evidence type="ECO:0000256" key="8">
    <source>
        <dbReference type="ARBA" id="ARBA00051542"/>
    </source>
</evidence>
<dbReference type="KEGG" id="hdn:Hden_2490"/>
<comment type="function">
    <text evidence="9">Catalyzes the 2-thiolation of uridine at the wobble position (U34) of tRNA, leading to the formation of s(2)U34.</text>
</comment>
<dbReference type="GO" id="GO:0005737">
    <property type="term" value="C:cytoplasm"/>
    <property type="evidence" value="ECO:0007669"/>
    <property type="project" value="UniProtKB-SubCell"/>
</dbReference>
<protein>
    <recommendedName>
        <fullName evidence="9">tRNA-specific 2-thiouridylase MnmA</fullName>
        <ecNumber evidence="9">2.8.1.13</ecNumber>
    </recommendedName>
</protein>
<feature type="region of interest" description="Interaction with tRNA" evidence="9">
    <location>
        <begin position="160"/>
        <end position="162"/>
    </location>
</feature>
<evidence type="ECO:0000256" key="1">
    <source>
        <dbReference type="ARBA" id="ARBA00022555"/>
    </source>
</evidence>
<feature type="site" description="Interaction with tRNA" evidence="9">
    <location>
        <position position="353"/>
    </location>
</feature>
<dbReference type="GO" id="GO:0103016">
    <property type="term" value="F:tRNA-uridine 2-sulfurtransferase activity"/>
    <property type="evidence" value="ECO:0007669"/>
    <property type="project" value="UniProtKB-EC"/>
</dbReference>
<dbReference type="HOGENOM" id="CLU_035188_0_1_5"/>
<dbReference type="Gene3D" id="2.30.30.280">
    <property type="entry name" value="Adenine nucleotide alpha hydrolases-like domains"/>
    <property type="match status" value="1"/>
</dbReference>
<keyword evidence="4 9" id="KW-0547">Nucleotide-binding</keyword>
<organism evidence="12 13">
    <name type="scientific">Hyphomicrobium denitrificans (strain ATCC 51888 / DSM 1869 / NCIMB 11706 / TK 0415)</name>
    <dbReference type="NCBI Taxonomy" id="582899"/>
    <lineage>
        <taxon>Bacteria</taxon>
        <taxon>Pseudomonadati</taxon>
        <taxon>Pseudomonadota</taxon>
        <taxon>Alphaproteobacteria</taxon>
        <taxon>Hyphomicrobiales</taxon>
        <taxon>Hyphomicrobiaceae</taxon>
        <taxon>Hyphomicrobium</taxon>
    </lineage>
</organism>
<name>D8JSJ2_HYPDA</name>
<dbReference type="GO" id="GO:0005524">
    <property type="term" value="F:ATP binding"/>
    <property type="evidence" value="ECO:0007669"/>
    <property type="project" value="UniProtKB-KW"/>
</dbReference>
<feature type="binding site" evidence="9">
    <location>
        <position position="138"/>
    </location>
    <ligand>
        <name>ATP</name>
        <dbReference type="ChEBI" id="CHEBI:30616"/>
    </ligand>
</feature>
<proteinExistence type="inferred from homology"/>
<keyword evidence="3 9" id="KW-0819">tRNA processing</keyword>
<evidence type="ECO:0000256" key="6">
    <source>
        <dbReference type="ARBA" id="ARBA00022884"/>
    </source>
</evidence>
<feature type="domain" description="tRNA-specific 2-thiouridylase MnmA-like C-terminal" evidence="10">
    <location>
        <begin position="290"/>
        <end position="373"/>
    </location>
</feature>
<dbReference type="FunFam" id="3.40.50.620:FF:000115">
    <property type="entry name" value="tRNA-specific 2-thiouridylase MnmA"/>
    <property type="match status" value="1"/>
</dbReference>
<dbReference type="InterPro" id="IPR046885">
    <property type="entry name" value="MnmA-like_C"/>
</dbReference>
<dbReference type="InterPro" id="IPR014729">
    <property type="entry name" value="Rossmann-like_a/b/a_fold"/>
</dbReference>
<dbReference type="HAMAP" id="MF_00144">
    <property type="entry name" value="tRNA_thiouridyl_MnmA"/>
    <property type="match status" value="1"/>
</dbReference>
<feature type="active site" description="Cysteine persulfide intermediate" evidence="9">
    <location>
        <position position="210"/>
    </location>
</feature>
<evidence type="ECO:0000256" key="7">
    <source>
        <dbReference type="ARBA" id="ARBA00023157"/>
    </source>
</evidence>
<dbReference type="FunFam" id="2.30.30.280:FF:000001">
    <property type="entry name" value="tRNA-specific 2-thiouridylase MnmA"/>
    <property type="match status" value="1"/>
</dbReference>
<dbReference type="PANTHER" id="PTHR11933:SF5">
    <property type="entry name" value="MITOCHONDRIAL TRNA-SPECIFIC 2-THIOURIDYLASE 1"/>
    <property type="match status" value="1"/>
</dbReference>
<feature type="site" description="Interaction with tRNA" evidence="9">
    <location>
        <position position="139"/>
    </location>
</feature>
<dbReference type="PANTHER" id="PTHR11933">
    <property type="entry name" value="TRNA 5-METHYLAMINOMETHYL-2-THIOURIDYLATE -METHYLTRANSFERASE"/>
    <property type="match status" value="1"/>
</dbReference>
<keyword evidence="6 9" id="KW-0694">RNA-binding</keyword>
<comment type="similarity">
    <text evidence="9">Belongs to the MnmA/TRMU family.</text>
</comment>
<sequence length="397" mass="42863">MTDFKTPATVPSAKKRVVVAMSGGVDSSVAAAIMKAAGHDVIGVTLQLYDHGSATGRKGSCCAGQDIHDARRVADALGIPHYVLDYEARFAQKVIESFAESYVHGETPIPCVTCNNEIKFRDLLETAKDLGAEVLVTGHYVQRRDTEHGPELARAVDTDRDQSYFLFGITKAQLAALWFPVGALEKSEVRDLARSFNLPVADKSDSQDICFVPTGRYTDVIERLKPNALDAGNIVHLDGRVLGRHEGIVHYTVGQRRGIKIPAAEPLYVVRLDAAKNEVVVGPRSALTTTGLILRDVNWLGENSFAESARNGLELFVRMRSSQKLRAALVTADGETGGKVELHDGEEGIATGQACVFYASQEPGARVLGGGWIAKTVKAANQGDYRAQSHTLAEAPR</sequence>
<dbReference type="Proteomes" id="UP000002033">
    <property type="component" value="Chromosome"/>
</dbReference>
<keyword evidence="12" id="KW-0489">Methyltransferase</keyword>
<dbReference type="GO" id="GO:0000049">
    <property type="term" value="F:tRNA binding"/>
    <property type="evidence" value="ECO:0007669"/>
    <property type="project" value="UniProtKB-KW"/>
</dbReference>
<dbReference type="OrthoDB" id="9800696at2"/>
<comment type="subcellular location">
    <subcellularLocation>
        <location evidence="9">Cytoplasm</location>
    </subcellularLocation>
</comment>
<keyword evidence="7" id="KW-1015">Disulfide bond</keyword>
<keyword evidence="2 9" id="KW-0808">Transferase</keyword>
<dbReference type="NCBIfam" id="TIGR00420">
    <property type="entry name" value="trmU"/>
    <property type="match status" value="1"/>
</dbReference>
<dbReference type="NCBIfam" id="NF001138">
    <property type="entry name" value="PRK00143.1"/>
    <property type="match status" value="1"/>
</dbReference>
<dbReference type="GO" id="GO:0002143">
    <property type="term" value="P:tRNA wobble position uridine thiolation"/>
    <property type="evidence" value="ECO:0007669"/>
    <property type="project" value="TreeGrafter"/>
</dbReference>
<dbReference type="SUPFAM" id="SSF52402">
    <property type="entry name" value="Adenine nucleotide alpha hydrolases-like"/>
    <property type="match status" value="1"/>
</dbReference>
<feature type="binding site" evidence="9">
    <location>
        <position position="46"/>
    </location>
    <ligand>
        <name>ATP</name>
        <dbReference type="ChEBI" id="CHEBI:30616"/>
    </ligand>
</feature>
<evidence type="ECO:0000256" key="3">
    <source>
        <dbReference type="ARBA" id="ARBA00022694"/>
    </source>
</evidence>
<comment type="catalytic activity">
    <reaction evidence="8 9">
        <text>S-sulfanyl-L-cysteinyl-[protein] + uridine(34) in tRNA + AH2 + ATP = 2-thiouridine(34) in tRNA + L-cysteinyl-[protein] + A + AMP + diphosphate + H(+)</text>
        <dbReference type="Rhea" id="RHEA:47032"/>
        <dbReference type="Rhea" id="RHEA-COMP:10131"/>
        <dbReference type="Rhea" id="RHEA-COMP:11726"/>
        <dbReference type="Rhea" id="RHEA-COMP:11727"/>
        <dbReference type="Rhea" id="RHEA-COMP:11728"/>
        <dbReference type="ChEBI" id="CHEBI:13193"/>
        <dbReference type="ChEBI" id="CHEBI:15378"/>
        <dbReference type="ChEBI" id="CHEBI:17499"/>
        <dbReference type="ChEBI" id="CHEBI:29950"/>
        <dbReference type="ChEBI" id="CHEBI:30616"/>
        <dbReference type="ChEBI" id="CHEBI:33019"/>
        <dbReference type="ChEBI" id="CHEBI:61963"/>
        <dbReference type="ChEBI" id="CHEBI:65315"/>
        <dbReference type="ChEBI" id="CHEBI:87170"/>
        <dbReference type="ChEBI" id="CHEBI:456215"/>
        <dbReference type="EC" id="2.8.1.13"/>
    </reaction>
</comment>
<dbReference type="Gene3D" id="2.40.30.10">
    <property type="entry name" value="Translation factors"/>
    <property type="match status" value="1"/>
</dbReference>
<dbReference type="Pfam" id="PF20258">
    <property type="entry name" value="tRNA_Me_trans_C"/>
    <property type="match status" value="1"/>
</dbReference>
<comment type="caution">
    <text evidence="9">Lacks conserved residue(s) required for the propagation of feature annotation.</text>
</comment>
<feature type="active site" description="Nucleophile" evidence="9">
    <location>
        <position position="114"/>
    </location>
</feature>
<dbReference type="InterPro" id="IPR046884">
    <property type="entry name" value="MnmA-like_central"/>
</dbReference>
<dbReference type="Pfam" id="PF20259">
    <property type="entry name" value="tRNA_Me_trans_M"/>
    <property type="match status" value="1"/>
</dbReference>
<evidence type="ECO:0000256" key="2">
    <source>
        <dbReference type="ARBA" id="ARBA00022679"/>
    </source>
</evidence>
<accession>D8JSJ2</accession>
<evidence type="ECO:0000256" key="9">
    <source>
        <dbReference type="HAMAP-Rule" id="MF_00144"/>
    </source>
</evidence>
<reference evidence="13" key="1">
    <citation type="journal article" date="2011" name="J. Bacteriol.">
        <title>Genome sequences of eight morphologically diverse alphaproteobacteria.</title>
        <authorList>
            <consortium name="US DOE Joint Genome Institute"/>
            <person name="Brown P.J."/>
            <person name="Kysela D.T."/>
            <person name="Buechlein A."/>
            <person name="Hemmerich C."/>
            <person name="Brun Y.V."/>
        </authorList>
    </citation>
    <scope>NUCLEOTIDE SEQUENCE [LARGE SCALE GENOMIC DNA]</scope>
    <source>
        <strain evidence="13">ATCC 51888 / DSM 1869 / NCIB 11706 / TK 0415</strain>
    </source>
</reference>